<reference evidence="2" key="2">
    <citation type="submission" date="2020-09" db="EMBL/GenBank/DDBJ databases">
        <authorList>
            <person name="Sun Q."/>
            <person name="Zhou Y."/>
        </authorList>
    </citation>
    <scope>NUCLEOTIDE SEQUENCE</scope>
    <source>
        <strain evidence="2">CGMCC 1.15958</strain>
    </source>
</reference>
<accession>A0A916Z930</accession>
<comment type="caution">
    <text evidence="2">The sequence shown here is derived from an EMBL/GenBank/DDBJ whole genome shotgun (WGS) entry which is preliminary data.</text>
</comment>
<gene>
    <name evidence="2" type="ORF">GCM10011514_52930</name>
</gene>
<evidence type="ECO:0000256" key="1">
    <source>
        <dbReference type="SAM" id="Phobius"/>
    </source>
</evidence>
<proteinExistence type="predicted"/>
<evidence type="ECO:0000313" key="2">
    <source>
        <dbReference type="EMBL" id="GGD82301.1"/>
    </source>
</evidence>
<name>A0A916Z930_9BACT</name>
<feature type="transmembrane region" description="Helical" evidence="1">
    <location>
        <begin position="12"/>
        <end position="31"/>
    </location>
</feature>
<dbReference type="EMBL" id="BMKK01000019">
    <property type="protein sequence ID" value="GGD82301.1"/>
    <property type="molecule type" value="Genomic_DNA"/>
</dbReference>
<keyword evidence="1" id="KW-1133">Transmembrane helix</keyword>
<dbReference type="AlphaFoldDB" id="A0A916Z930"/>
<feature type="transmembrane region" description="Helical" evidence="1">
    <location>
        <begin position="76"/>
        <end position="98"/>
    </location>
</feature>
<keyword evidence="1" id="KW-0472">Membrane</keyword>
<dbReference type="Proteomes" id="UP000609064">
    <property type="component" value="Unassembled WGS sequence"/>
</dbReference>
<sequence length="103" mass="11700">MQYFSGTGKENVEALAMIIVTLISSIINFFSQIVLNLNNTKSTNIGFFKKQIVNSLIVFFTPLILIYFLTGGEKVIFHHFLPFTSILIVVNLFFSGIYQTQLK</sequence>
<evidence type="ECO:0000313" key="3">
    <source>
        <dbReference type="Proteomes" id="UP000609064"/>
    </source>
</evidence>
<keyword evidence="3" id="KW-1185">Reference proteome</keyword>
<reference evidence="2" key="1">
    <citation type="journal article" date="2014" name="Int. J. Syst. Evol. Microbiol.">
        <title>Complete genome sequence of Corynebacterium casei LMG S-19264T (=DSM 44701T), isolated from a smear-ripened cheese.</title>
        <authorList>
            <consortium name="US DOE Joint Genome Institute (JGI-PGF)"/>
            <person name="Walter F."/>
            <person name="Albersmeier A."/>
            <person name="Kalinowski J."/>
            <person name="Ruckert C."/>
        </authorList>
    </citation>
    <scope>NUCLEOTIDE SEQUENCE</scope>
    <source>
        <strain evidence="2">CGMCC 1.15958</strain>
    </source>
</reference>
<feature type="transmembrane region" description="Helical" evidence="1">
    <location>
        <begin position="52"/>
        <end position="70"/>
    </location>
</feature>
<keyword evidence="1" id="KW-0812">Transmembrane</keyword>
<protein>
    <submittedName>
        <fullName evidence="2">Uncharacterized protein</fullName>
    </submittedName>
</protein>
<organism evidence="2 3">
    <name type="scientific">Emticicia aquatilis</name>
    <dbReference type="NCBI Taxonomy" id="1537369"/>
    <lineage>
        <taxon>Bacteria</taxon>
        <taxon>Pseudomonadati</taxon>
        <taxon>Bacteroidota</taxon>
        <taxon>Cytophagia</taxon>
        <taxon>Cytophagales</taxon>
        <taxon>Leadbetterellaceae</taxon>
        <taxon>Emticicia</taxon>
    </lineage>
</organism>